<evidence type="ECO:0000256" key="5">
    <source>
        <dbReference type="ARBA" id="ARBA00023049"/>
    </source>
</evidence>
<feature type="compositionally biased region" description="Low complexity" evidence="7">
    <location>
        <begin position="251"/>
        <end position="267"/>
    </location>
</feature>
<keyword evidence="8" id="KW-1133">Transmembrane helix</keyword>
<feature type="transmembrane region" description="Helical" evidence="8">
    <location>
        <begin position="94"/>
        <end position="115"/>
    </location>
</feature>
<feature type="transmembrane region" description="Helical" evidence="8">
    <location>
        <begin position="34"/>
        <end position="56"/>
    </location>
</feature>
<organism evidence="10 11">
    <name type="scientific">Streptoalloteichus tenebrarius (strain ATCC 17920 / DSM 40477 / JCM 4838 / CBS 697.72 / NBRC 16177 / NCIMB 11028 / NRRL B-12390 / A12253. 1 / ISP 5477)</name>
    <name type="common">Streptomyces tenebrarius</name>
    <dbReference type="NCBI Taxonomy" id="1933"/>
    <lineage>
        <taxon>Bacteria</taxon>
        <taxon>Bacillati</taxon>
        <taxon>Actinomycetota</taxon>
        <taxon>Actinomycetes</taxon>
        <taxon>Pseudonocardiales</taxon>
        <taxon>Pseudonocardiaceae</taxon>
        <taxon>Streptoalloteichus</taxon>
    </lineage>
</organism>
<dbReference type="Proteomes" id="UP001205311">
    <property type="component" value="Unassembled WGS sequence"/>
</dbReference>
<keyword evidence="4 6" id="KW-0862">Zinc</keyword>
<evidence type="ECO:0000256" key="6">
    <source>
        <dbReference type="RuleBase" id="RU003983"/>
    </source>
</evidence>
<comment type="caution">
    <text evidence="10">The sequence shown here is derived from an EMBL/GenBank/DDBJ whole genome shotgun (WGS) entry which is preliminary data.</text>
</comment>
<keyword evidence="5 6" id="KW-0482">Metalloprotease</keyword>
<evidence type="ECO:0000256" key="2">
    <source>
        <dbReference type="ARBA" id="ARBA00022723"/>
    </source>
</evidence>
<evidence type="ECO:0000259" key="9">
    <source>
        <dbReference type="Pfam" id="PF01435"/>
    </source>
</evidence>
<proteinExistence type="inferred from homology"/>
<keyword evidence="8" id="KW-0812">Transmembrane</keyword>
<dbReference type="InterPro" id="IPR052173">
    <property type="entry name" value="Beta-lactam_resp_regulator"/>
</dbReference>
<dbReference type="Pfam" id="PF01435">
    <property type="entry name" value="Peptidase_M48"/>
    <property type="match status" value="1"/>
</dbReference>
<keyword evidence="1 6" id="KW-0645">Protease</keyword>
<evidence type="ECO:0000256" key="7">
    <source>
        <dbReference type="SAM" id="MobiDB-lite"/>
    </source>
</evidence>
<keyword evidence="8" id="KW-0472">Membrane</keyword>
<keyword evidence="11" id="KW-1185">Reference proteome</keyword>
<evidence type="ECO:0000313" key="11">
    <source>
        <dbReference type="Proteomes" id="UP001205311"/>
    </source>
</evidence>
<evidence type="ECO:0000256" key="3">
    <source>
        <dbReference type="ARBA" id="ARBA00022801"/>
    </source>
</evidence>
<dbReference type="EMBL" id="JAMTCP010000042">
    <property type="protein sequence ID" value="MCP2261462.1"/>
    <property type="molecule type" value="Genomic_DNA"/>
</dbReference>
<evidence type="ECO:0000256" key="1">
    <source>
        <dbReference type="ARBA" id="ARBA00022670"/>
    </source>
</evidence>
<accession>A0ABT1I103</accession>
<reference evidence="10 11" key="1">
    <citation type="submission" date="2022-06" db="EMBL/GenBank/DDBJ databases">
        <title>Genomic Encyclopedia of Archaeal and Bacterial Type Strains, Phase II (KMG-II): from individual species to whole genera.</title>
        <authorList>
            <person name="Goeker M."/>
        </authorList>
    </citation>
    <scope>NUCLEOTIDE SEQUENCE [LARGE SCALE GENOMIC DNA]</scope>
    <source>
        <strain evidence="10 11">DSM 40477</strain>
    </source>
</reference>
<gene>
    <name evidence="10" type="ORF">LX15_005188</name>
</gene>
<name>A0ABT1I103_STRSD</name>
<dbReference type="CDD" id="cd07326">
    <property type="entry name" value="M56_BlaR1_MecR1_like"/>
    <property type="match status" value="1"/>
</dbReference>
<dbReference type="PANTHER" id="PTHR34978:SF3">
    <property type="entry name" value="SLR0241 PROTEIN"/>
    <property type="match status" value="1"/>
</dbReference>
<comment type="similarity">
    <text evidence="6">Belongs to the peptidase M48 family.</text>
</comment>
<dbReference type="InterPro" id="IPR001915">
    <property type="entry name" value="Peptidase_M48"/>
</dbReference>
<feature type="transmembrane region" description="Helical" evidence="8">
    <location>
        <begin position="285"/>
        <end position="308"/>
    </location>
</feature>
<dbReference type="Gene3D" id="3.30.2010.10">
    <property type="entry name" value="Metalloproteases ('zincins'), catalytic domain"/>
    <property type="match status" value="1"/>
</dbReference>
<dbReference type="PANTHER" id="PTHR34978">
    <property type="entry name" value="POSSIBLE SENSOR-TRANSDUCER PROTEIN BLAR"/>
    <property type="match status" value="1"/>
</dbReference>
<evidence type="ECO:0000313" key="10">
    <source>
        <dbReference type="EMBL" id="MCP2261462.1"/>
    </source>
</evidence>
<feature type="region of interest" description="Disordered" evidence="7">
    <location>
        <begin position="248"/>
        <end position="267"/>
    </location>
</feature>
<dbReference type="RefSeq" id="WP_301305270.1">
    <property type="nucleotide sequence ID" value="NZ_JAMTCP010000042.1"/>
</dbReference>
<sequence>MSHALHHALMLAVCAASVGPLARSRWPWHSPRVALVLWQALGLAAGLSAVSFLLAVGLSPYDRGVLPACARLVADVLAGQVFTALSLAHLVAVVLGLALATRLLVGAVSAITATLRARRRHRSLLALLGQDGPHGDDVLLVDLPTPAAYCVPGRHPRVVISTVTRRLLDDNQLRAVLAHERAHARERHDLVLLPFTLLRRALPNSRLLAEASRAVELLVEMRADDRALARHRPETLAGALLCFHPDGDGEPGPAAPAAPGGSAPASHELQARVRRLLTPRRPLSTAVRVLLVATATLLTLTPVSLLVMPG</sequence>
<comment type="cofactor">
    <cofactor evidence="6">
        <name>Zn(2+)</name>
        <dbReference type="ChEBI" id="CHEBI:29105"/>
    </cofactor>
    <text evidence="6">Binds 1 zinc ion per subunit.</text>
</comment>
<evidence type="ECO:0000256" key="4">
    <source>
        <dbReference type="ARBA" id="ARBA00022833"/>
    </source>
</evidence>
<protein>
    <submittedName>
        <fullName evidence="10">Peptidase family M48</fullName>
    </submittedName>
</protein>
<evidence type="ECO:0000256" key="8">
    <source>
        <dbReference type="SAM" id="Phobius"/>
    </source>
</evidence>
<keyword evidence="3 6" id="KW-0378">Hydrolase</keyword>
<keyword evidence="2" id="KW-0479">Metal-binding</keyword>
<feature type="domain" description="Peptidase M48" evidence="9">
    <location>
        <begin position="128"/>
        <end position="195"/>
    </location>
</feature>